<comment type="caution">
    <text evidence="2">The sequence shown here is derived from an EMBL/GenBank/DDBJ whole genome shotgun (WGS) entry which is preliminary data.</text>
</comment>
<accession>A0A917B1L2</accession>
<dbReference type="Pfam" id="PF13338">
    <property type="entry name" value="AbiEi_4"/>
    <property type="match status" value="1"/>
</dbReference>
<dbReference type="RefSeq" id="WP_188673426.1">
    <property type="nucleotide sequence ID" value="NZ_BMGP01000001.1"/>
</dbReference>
<evidence type="ECO:0000259" key="1">
    <source>
        <dbReference type="Pfam" id="PF13338"/>
    </source>
</evidence>
<organism evidence="2 3">
    <name type="scientific">Subtercola lobariae</name>
    <dbReference type="NCBI Taxonomy" id="1588641"/>
    <lineage>
        <taxon>Bacteria</taxon>
        <taxon>Bacillati</taxon>
        <taxon>Actinomycetota</taxon>
        <taxon>Actinomycetes</taxon>
        <taxon>Micrococcales</taxon>
        <taxon>Microbacteriaceae</taxon>
        <taxon>Subtercola</taxon>
    </lineage>
</organism>
<proteinExistence type="predicted"/>
<feature type="domain" description="AbiEi antitoxin N-terminal" evidence="1">
    <location>
        <begin position="13"/>
        <end position="54"/>
    </location>
</feature>
<protein>
    <recommendedName>
        <fullName evidence="1">AbiEi antitoxin N-terminal domain-containing protein</fullName>
    </recommendedName>
</protein>
<gene>
    <name evidence="2" type="ORF">GCM10011399_06040</name>
</gene>
<keyword evidence="3" id="KW-1185">Reference proteome</keyword>
<evidence type="ECO:0000313" key="2">
    <source>
        <dbReference type="EMBL" id="GGF14929.1"/>
    </source>
</evidence>
<name>A0A917B1L2_9MICO</name>
<sequence>MKAAEIDLVLGSLSAGQWGMLTATQARNRGVSRSNLAHRERDGRLERLAHGVYRQASAPALPLDDLHAAWLSTNPAKVAYERALDPDVVVGSAAAAFVHGIGDIDPLPYRMLARERRQTQRQEVAYSGRELDSADVTSRDGLPVTTVERTLADLLRDYGDISLTADALRDATRLHDLDEVRLVELLAPLAQRYGHPAGRGDELLSQLRDAVQGPTQVSGE</sequence>
<dbReference type="AlphaFoldDB" id="A0A917B1L2"/>
<dbReference type="InterPro" id="IPR025159">
    <property type="entry name" value="AbiEi_N"/>
</dbReference>
<dbReference type="EMBL" id="BMGP01000001">
    <property type="protein sequence ID" value="GGF14929.1"/>
    <property type="molecule type" value="Genomic_DNA"/>
</dbReference>
<evidence type="ECO:0000313" key="3">
    <source>
        <dbReference type="Proteomes" id="UP000598775"/>
    </source>
</evidence>
<reference evidence="2 3" key="1">
    <citation type="journal article" date="2014" name="Int. J. Syst. Evol. Microbiol.">
        <title>Complete genome sequence of Corynebacterium casei LMG S-19264T (=DSM 44701T), isolated from a smear-ripened cheese.</title>
        <authorList>
            <consortium name="US DOE Joint Genome Institute (JGI-PGF)"/>
            <person name="Walter F."/>
            <person name="Albersmeier A."/>
            <person name="Kalinowski J."/>
            <person name="Ruckert C."/>
        </authorList>
    </citation>
    <scope>NUCLEOTIDE SEQUENCE [LARGE SCALE GENOMIC DNA]</scope>
    <source>
        <strain evidence="2 3">CGMCC 1.12976</strain>
    </source>
</reference>
<dbReference type="Proteomes" id="UP000598775">
    <property type="component" value="Unassembled WGS sequence"/>
</dbReference>